<feature type="transmembrane region" description="Helical" evidence="9">
    <location>
        <begin position="378"/>
        <end position="397"/>
    </location>
</feature>
<feature type="transmembrane region" description="Helical" evidence="9">
    <location>
        <begin position="312"/>
        <end position="336"/>
    </location>
</feature>
<organism evidence="11 12">
    <name type="scientific">Parascedosporium putredinis</name>
    <dbReference type="NCBI Taxonomy" id="1442378"/>
    <lineage>
        <taxon>Eukaryota</taxon>
        <taxon>Fungi</taxon>
        <taxon>Dikarya</taxon>
        <taxon>Ascomycota</taxon>
        <taxon>Pezizomycotina</taxon>
        <taxon>Sordariomycetes</taxon>
        <taxon>Hypocreomycetidae</taxon>
        <taxon>Microascales</taxon>
        <taxon>Microascaceae</taxon>
        <taxon>Parascedosporium</taxon>
    </lineage>
</organism>
<dbReference type="GO" id="GO:0016020">
    <property type="term" value="C:membrane"/>
    <property type="evidence" value="ECO:0007669"/>
    <property type="project" value="UniProtKB-SubCell"/>
</dbReference>
<evidence type="ECO:0000256" key="9">
    <source>
        <dbReference type="SAM" id="Phobius"/>
    </source>
</evidence>
<reference evidence="11" key="1">
    <citation type="submission" date="2022-11" db="EMBL/GenBank/DDBJ databases">
        <authorList>
            <person name="Scott C."/>
            <person name="Bruce N."/>
        </authorList>
    </citation>
    <scope>NUCLEOTIDE SEQUENCE</scope>
</reference>
<dbReference type="GO" id="GO:1904679">
    <property type="term" value="P:myo-inositol import across plasma membrane"/>
    <property type="evidence" value="ECO:0007669"/>
    <property type="project" value="TreeGrafter"/>
</dbReference>
<feature type="transmembrane region" description="Helical" evidence="9">
    <location>
        <begin position="138"/>
        <end position="159"/>
    </location>
</feature>
<feature type="region of interest" description="Disordered" evidence="8">
    <location>
        <begin position="403"/>
        <end position="427"/>
    </location>
</feature>
<dbReference type="PROSITE" id="PS00217">
    <property type="entry name" value="SUGAR_TRANSPORT_2"/>
    <property type="match status" value="1"/>
</dbReference>
<dbReference type="Pfam" id="PF00083">
    <property type="entry name" value="Sugar_tr"/>
    <property type="match status" value="1"/>
</dbReference>
<evidence type="ECO:0000313" key="12">
    <source>
        <dbReference type="Proteomes" id="UP000838763"/>
    </source>
</evidence>
<dbReference type="InterPro" id="IPR003663">
    <property type="entry name" value="Sugar/inositol_transpt"/>
</dbReference>
<gene>
    <name evidence="11" type="ORF">PPNO1_LOCUS6946</name>
</gene>
<feature type="domain" description="Major facilitator superfamily (MFS) profile" evidence="10">
    <location>
        <begin position="44"/>
        <end position="523"/>
    </location>
</feature>
<dbReference type="InterPro" id="IPR005828">
    <property type="entry name" value="MFS_sugar_transport-like"/>
</dbReference>
<evidence type="ECO:0000256" key="4">
    <source>
        <dbReference type="ARBA" id="ARBA00022692"/>
    </source>
</evidence>
<feature type="transmembrane region" description="Helical" evidence="9">
    <location>
        <begin position="113"/>
        <end position="132"/>
    </location>
</feature>
<evidence type="ECO:0000256" key="5">
    <source>
        <dbReference type="ARBA" id="ARBA00022989"/>
    </source>
</evidence>
<feature type="transmembrane region" description="Helical" evidence="9">
    <location>
        <begin position="467"/>
        <end position="489"/>
    </location>
</feature>
<name>A0A9P1H7F7_9PEZI</name>
<dbReference type="OrthoDB" id="6339427at2759"/>
<comment type="caution">
    <text evidence="11">The sequence shown here is derived from an EMBL/GenBank/DDBJ whole genome shotgun (WGS) entry which is preliminary data.</text>
</comment>
<feature type="transmembrane region" description="Helical" evidence="9">
    <location>
        <begin position="501"/>
        <end position="519"/>
    </location>
</feature>
<dbReference type="PANTHER" id="PTHR48020:SF12">
    <property type="entry name" value="PROTON MYO-INOSITOL COTRANSPORTER"/>
    <property type="match status" value="1"/>
</dbReference>
<evidence type="ECO:0000256" key="2">
    <source>
        <dbReference type="ARBA" id="ARBA00010992"/>
    </source>
</evidence>
<evidence type="ECO:0000313" key="11">
    <source>
        <dbReference type="EMBL" id="CAI4217335.1"/>
    </source>
</evidence>
<keyword evidence="5 9" id="KW-1133">Transmembrane helix</keyword>
<protein>
    <recommendedName>
        <fullName evidence="10">Major facilitator superfamily (MFS) profile domain-containing protein</fullName>
    </recommendedName>
</protein>
<dbReference type="InterPro" id="IPR036259">
    <property type="entry name" value="MFS_trans_sf"/>
</dbReference>
<keyword evidence="3" id="KW-0813">Transport</keyword>
<keyword evidence="4 9" id="KW-0812">Transmembrane</keyword>
<dbReference type="GO" id="GO:0005366">
    <property type="term" value="F:myo-inositol:proton symporter activity"/>
    <property type="evidence" value="ECO:0007669"/>
    <property type="project" value="TreeGrafter"/>
</dbReference>
<dbReference type="PROSITE" id="PS00216">
    <property type="entry name" value="SUGAR_TRANSPORT_1"/>
    <property type="match status" value="2"/>
</dbReference>
<evidence type="ECO:0000256" key="6">
    <source>
        <dbReference type="ARBA" id="ARBA00023136"/>
    </source>
</evidence>
<comment type="subcellular location">
    <subcellularLocation>
        <location evidence="1">Membrane</location>
        <topology evidence="1">Multi-pass membrane protein</topology>
    </subcellularLocation>
</comment>
<comment type="similarity">
    <text evidence="2">Belongs to the major facilitator superfamily. Sugar transporter (TC 2.A.1.1) family.</text>
</comment>
<dbReference type="SUPFAM" id="SSF103473">
    <property type="entry name" value="MFS general substrate transporter"/>
    <property type="match status" value="1"/>
</dbReference>
<dbReference type="EMBL" id="CALLCH030000016">
    <property type="protein sequence ID" value="CAI4217335.1"/>
    <property type="molecule type" value="Genomic_DNA"/>
</dbReference>
<comment type="catalytic activity">
    <reaction evidence="7">
        <text>myo-inositol(out) + H(+)(out) = myo-inositol(in) + H(+)(in)</text>
        <dbReference type="Rhea" id="RHEA:60364"/>
        <dbReference type="ChEBI" id="CHEBI:15378"/>
        <dbReference type="ChEBI" id="CHEBI:17268"/>
    </reaction>
</comment>
<keyword evidence="12" id="KW-1185">Reference proteome</keyword>
<dbReference type="InterPro" id="IPR020846">
    <property type="entry name" value="MFS_dom"/>
</dbReference>
<feature type="transmembrane region" description="Helical" evidence="9">
    <location>
        <begin position="431"/>
        <end position="455"/>
    </location>
</feature>
<evidence type="ECO:0000256" key="1">
    <source>
        <dbReference type="ARBA" id="ARBA00004141"/>
    </source>
</evidence>
<dbReference type="InterPro" id="IPR005829">
    <property type="entry name" value="Sugar_transporter_CS"/>
</dbReference>
<evidence type="ECO:0000259" key="10">
    <source>
        <dbReference type="PROSITE" id="PS50850"/>
    </source>
</evidence>
<dbReference type="PRINTS" id="PR00171">
    <property type="entry name" value="SUGRTRNSPORT"/>
</dbReference>
<feature type="transmembrane region" description="Helical" evidence="9">
    <location>
        <begin position="205"/>
        <end position="224"/>
    </location>
</feature>
<accession>A0A9P1H7F7</accession>
<dbReference type="PROSITE" id="PS50850">
    <property type="entry name" value="MFS"/>
    <property type="match status" value="1"/>
</dbReference>
<dbReference type="PANTHER" id="PTHR48020">
    <property type="entry name" value="PROTON MYO-INOSITOL COTRANSPORTER"/>
    <property type="match status" value="1"/>
</dbReference>
<sequence length="540" mass="56953">MADSPDAPLMGRVEGEDHDGLAGAGHTRIAKLEKGGPGLFVWTLTVAAGISGLLFGYDTGVISATLVSIDSSLSNRPLTSLDKSIITSSTALFALLISPLSSVLADRLGRKRVILFADLLFTVGAVMQAWSTTVTGMVLGRCVVGAGVGAASFVVPLYIAEVAPAASRGMLVTTNILFITLGQVLAYIVGWLFAEHAARATGWRWMVGLGAVPSVLQALVLGFMPETPRWLVMKGLSDEAKGVVQRISGGGAGGGSGDGDEQGAAVRLADAVVKEIEAEVREEQVARRLRGGEEGLAAMFRELLTVKRNRRALAIACLLQGLQQLCGFNSLMYFSATIFTMVGFRVPTLTSLSVAGTNFAFTVVAILLIDRVGRRRMLLYSVPFMMVGLLASAYGFTRIDLSSSSSMPQGPDGGDNSGQPQPQPPSSDRQAALLILASIMLYVASYALGLGNVPWMQSELFPLSVRSLGSGVATSTNWLANFVVGLTFLPLMEALSPARTFTLYAVVCAVGYGLVWGWYPETAGLSLEETAALLEGDDGW</sequence>
<dbReference type="AlphaFoldDB" id="A0A9P1H7F7"/>
<keyword evidence="6 9" id="KW-0472">Membrane</keyword>
<proteinExistence type="inferred from homology"/>
<evidence type="ECO:0000256" key="8">
    <source>
        <dbReference type="SAM" id="MobiDB-lite"/>
    </source>
</evidence>
<evidence type="ECO:0000256" key="3">
    <source>
        <dbReference type="ARBA" id="ARBA00022448"/>
    </source>
</evidence>
<dbReference type="Proteomes" id="UP000838763">
    <property type="component" value="Unassembled WGS sequence"/>
</dbReference>
<feature type="transmembrane region" description="Helical" evidence="9">
    <location>
        <begin position="85"/>
        <end position="106"/>
    </location>
</feature>
<dbReference type="InterPro" id="IPR050814">
    <property type="entry name" value="Myo-inositol_Transporter"/>
</dbReference>
<dbReference type="FunFam" id="1.20.1250.20:FF:000073">
    <property type="entry name" value="MFS myo-inositol transporter, putative"/>
    <property type="match status" value="1"/>
</dbReference>
<feature type="transmembrane region" description="Helical" evidence="9">
    <location>
        <begin position="38"/>
        <end position="57"/>
    </location>
</feature>
<feature type="transmembrane region" description="Helical" evidence="9">
    <location>
        <begin position="171"/>
        <end position="193"/>
    </location>
</feature>
<dbReference type="Gene3D" id="1.20.1250.20">
    <property type="entry name" value="MFS general substrate transporter like domains"/>
    <property type="match status" value="1"/>
</dbReference>
<feature type="transmembrane region" description="Helical" evidence="9">
    <location>
        <begin position="348"/>
        <end position="369"/>
    </location>
</feature>
<evidence type="ECO:0000256" key="7">
    <source>
        <dbReference type="ARBA" id="ARBA00049119"/>
    </source>
</evidence>